<reference evidence="2" key="1">
    <citation type="submission" date="2017-03" db="EMBL/GenBank/DDBJ databases">
        <title>Genomes of endolithic fungi from Antarctica.</title>
        <authorList>
            <person name="Coleine C."/>
            <person name="Masonjones S."/>
            <person name="Stajich J.E."/>
        </authorList>
    </citation>
    <scope>NUCLEOTIDE SEQUENCE [LARGE SCALE GENOMIC DNA]</scope>
    <source>
        <strain evidence="2">CCFEE 5527</strain>
    </source>
</reference>
<gene>
    <name evidence="1" type="ORF">B0A48_18531</name>
</gene>
<evidence type="ECO:0000313" key="1">
    <source>
        <dbReference type="EMBL" id="OQN95300.1"/>
    </source>
</evidence>
<dbReference type="Proteomes" id="UP000192596">
    <property type="component" value="Unassembled WGS sequence"/>
</dbReference>
<sequence>MLLQAAHRHFFPMVDGDCKVHANYLDLPLEQIRAQFWKHDLVQVDYNFKSFIKEQPPIRRLISSHGYLTPDRTFVNAPQRQHFTEVEMQYRHCPDVQTQAYTRISPDVLTKMLVPAVLQFIRRQTLESSEPMPNGWERNYIEAVEAYGFITRGSRNE</sequence>
<dbReference type="InParanoid" id="A0A1V8S8Q7"/>
<organism evidence="1 2">
    <name type="scientific">Cryoendolithus antarcticus</name>
    <dbReference type="NCBI Taxonomy" id="1507870"/>
    <lineage>
        <taxon>Eukaryota</taxon>
        <taxon>Fungi</taxon>
        <taxon>Dikarya</taxon>
        <taxon>Ascomycota</taxon>
        <taxon>Pezizomycotina</taxon>
        <taxon>Dothideomycetes</taxon>
        <taxon>Dothideomycetidae</taxon>
        <taxon>Cladosporiales</taxon>
        <taxon>Cladosporiaceae</taxon>
        <taxon>Cryoendolithus</taxon>
    </lineage>
</organism>
<dbReference type="AlphaFoldDB" id="A0A1V8S8Q7"/>
<keyword evidence="2" id="KW-1185">Reference proteome</keyword>
<accession>A0A1V8S8Q7</accession>
<comment type="caution">
    <text evidence="1">The sequence shown here is derived from an EMBL/GenBank/DDBJ whole genome shotgun (WGS) entry which is preliminary data.</text>
</comment>
<name>A0A1V8S8Q7_9PEZI</name>
<dbReference type="EMBL" id="NAJO01000113">
    <property type="protein sequence ID" value="OQN95300.1"/>
    <property type="molecule type" value="Genomic_DNA"/>
</dbReference>
<proteinExistence type="predicted"/>
<protein>
    <submittedName>
        <fullName evidence="1">Uncharacterized protein</fullName>
    </submittedName>
</protein>
<evidence type="ECO:0000313" key="2">
    <source>
        <dbReference type="Proteomes" id="UP000192596"/>
    </source>
</evidence>